<name>A0ACB8CGK4_DERSI</name>
<accession>A0ACB8CGK4</accession>
<gene>
    <name evidence="1" type="ORF">HPB49_017671</name>
</gene>
<proteinExistence type="predicted"/>
<keyword evidence="2" id="KW-1185">Reference proteome</keyword>
<dbReference type="EMBL" id="CM023476">
    <property type="protein sequence ID" value="KAH7941812.1"/>
    <property type="molecule type" value="Genomic_DNA"/>
</dbReference>
<sequence>MAPPSRSPDVPTPPSRIPVRSPPASPSQRDLAHAQPGSQPMRHETELIVFFPLPSTFKCTEKGCSTSYSPAVWTSRRQSLQRHLEQQHGCRIVTTTHFCTLCRKILGYRPTSHGCLTKGQHEFSTPTQNQHKCTECPYSFPSRKGLDNHMKAHRRRAAAQQASSANQPASPTTSDDSNVDAPISVATPAPSNEPTPASTPGTPRRGSPNVDSPISVTTTTPAPSKEPTPASTPGTPRRGSPPTMTSTPNLTEAASPSLSEGGDSNAQLLPSPPLQQACANQDTAHDSSASSTASSPEAPMSPAAAEHSDAAR</sequence>
<evidence type="ECO:0000313" key="2">
    <source>
        <dbReference type="Proteomes" id="UP000821865"/>
    </source>
</evidence>
<dbReference type="Proteomes" id="UP000821865">
    <property type="component" value="Chromosome 7"/>
</dbReference>
<evidence type="ECO:0000313" key="1">
    <source>
        <dbReference type="EMBL" id="KAH7941812.1"/>
    </source>
</evidence>
<organism evidence="1 2">
    <name type="scientific">Dermacentor silvarum</name>
    <name type="common">Tick</name>
    <dbReference type="NCBI Taxonomy" id="543639"/>
    <lineage>
        <taxon>Eukaryota</taxon>
        <taxon>Metazoa</taxon>
        <taxon>Ecdysozoa</taxon>
        <taxon>Arthropoda</taxon>
        <taxon>Chelicerata</taxon>
        <taxon>Arachnida</taxon>
        <taxon>Acari</taxon>
        <taxon>Parasitiformes</taxon>
        <taxon>Ixodida</taxon>
        <taxon>Ixodoidea</taxon>
        <taxon>Ixodidae</taxon>
        <taxon>Rhipicephalinae</taxon>
        <taxon>Dermacentor</taxon>
    </lineage>
</organism>
<reference evidence="1" key="1">
    <citation type="submission" date="2020-05" db="EMBL/GenBank/DDBJ databases">
        <title>Large-scale comparative analyses of tick genomes elucidate their genetic diversity and vector capacities.</title>
        <authorList>
            <person name="Jia N."/>
            <person name="Wang J."/>
            <person name="Shi W."/>
            <person name="Du L."/>
            <person name="Sun Y."/>
            <person name="Zhan W."/>
            <person name="Jiang J."/>
            <person name="Wang Q."/>
            <person name="Zhang B."/>
            <person name="Ji P."/>
            <person name="Sakyi L.B."/>
            <person name="Cui X."/>
            <person name="Yuan T."/>
            <person name="Jiang B."/>
            <person name="Yang W."/>
            <person name="Lam T.T.-Y."/>
            <person name="Chang Q."/>
            <person name="Ding S."/>
            <person name="Wang X."/>
            <person name="Zhu J."/>
            <person name="Ruan X."/>
            <person name="Zhao L."/>
            <person name="Wei J."/>
            <person name="Que T."/>
            <person name="Du C."/>
            <person name="Cheng J."/>
            <person name="Dai P."/>
            <person name="Han X."/>
            <person name="Huang E."/>
            <person name="Gao Y."/>
            <person name="Liu J."/>
            <person name="Shao H."/>
            <person name="Ye R."/>
            <person name="Li L."/>
            <person name="Wei W."/>
            <person name="Wang X."/>
            <person name="Wang C."/>
            <person name="Yang T."/>
            <person name="Huo Q."/>
            <person name="Li W."/>
            <person name="Guo W."/>
            <person name="Chen H."/>
            <person name="Zhou L."/>
            <person name="Ni X."/>
            <person name="Tian J."/>
            <person name="Zhou Y."/>
            <person name="Sheng Y."/>
            <person name="Liu T."/>
            <person name="Pan Y."/>
            <person name="Xia L."/>
            <person name="Li J."/>
            <person name="Zhao F."/>
            <person name="Cao W."/>
        </authorList>
    </citation>
    <scope>NUCLEOTIDE SEQUENCE</scope>
    <source>
        <strain evidence="1">Dsil-2018</strain>
    </source>
</reference>
<comment type="caution">
    <text evidence="1">The sequence shown here is derived from an EMBL/GenBank/DDBJ whole genome shotgun (WGS) entry which is preliminary data.</text>
</comment>
<protein>
    <submittedName>
        <fullName evidence="1">Uncharacterized protein</fullName>
    </submittedName>
</protein>